<evidence type="ECO:0000313" key="11">
    <source>
        <dbReference type="Proteomes" id="UP000594260"/>
    </source>
</evidence>
<dbReference type="GeneID" id="111252230"/>
<sequence length="801" mass="89053">MNNVDSNPFSINIYYESPITSALPGAIPALSVVQNHDEDSSSARMAALSTPELPAESVTAKDLALHHPNRWMSFIFRPIDALLEIILSVMDSLDCVGEMIAGQLDPHGRTLFSFFVLQEEETANDPMGGSSTQNGAPGTGAPSAAKPRVILDGCYYRYPNTTSLRYQLQLYENEFVFQAKGKTTRIKMEDVIGCHVMRLSTASCSANEHSAFFCIYAYHLASGKGLKGASGLTRQRHTYVFEVDVCATYENNLRAARKWQSACLWILRGYRFETNQDTGDIIVPESLPAQRRYLCLVNPKSGPGRSLEIFLDRVRPVLSEADISYLMLVTERFNHAREFVRNLELNQWSGIIIVSGDGLLHEVYNGLMERPDADQAIRIPVGIIPGGSGNGLARSICHASGEPYLSDPVLACTLSCVKGRVQPLDLCKIDMPKKEPIYSFLSYGWGIMSDIDIESEKLRSFGEIRFTLWALWRIFSLRTYSGRVSYLPATEQRLRHVPVIKKSSVPAGEVPNSETIQPEQKCIIDEEPISDEPLASPSLTSPTLNSKQTKLAGAGFRSFASGIPNDNFVDTEQVNESRVLRSRSVFENISKEVTGNGPLKRVEDDGIDRCKNLVEHVTVSELRHAPPPKNRIFKGKGSKAEDDDKDSIDQSVAADVNGNAPSRDTEQAENSEPQDTFPGVDDPLPPSWQVEEGRFVIIYSSLVSHLGTKLFFAPQARLDDGVCWLMMIKGEASRRQIASFFINQEVGRHVDLPWVRLLPVRAFRVESFDDSIMTIDGEVVDTNSVQDSMGKPQLTHRYNFV</sequence>
<dbReference type="KEGG" id="vde:111252230"/>
<dbReference type="AlphaFoldDB" id="A0A7M7MC55"/>
<dbReference type="InterPro" id="IPR017438">
    <property type="entry name" value="ATP-NAD_kinase_N"/>
</dbReference>
<evidence type="ECO:0000256" key="8">
    <source>
        <dbReference type="SAM" id="MobiDB-lite"/>
    </source>
</evidence>
<dbReference type="FunCoup" id="A0A7M7MC55">
    <property type="interactions" value="767"/>
</dbReference>
<dbReference type="InterPro" id="IPR016064">
    <property type="entry name" value="NAD/diacylglycerol_kinase_sf"/>
</dbReference>
<dbReference type="FunFam" id="3.40.50.10330:FF:000005">
    <property type="entry name" value="Sphingosine kinase 2"/>
    <property type="match status" value="1"/>
</dbReference>
<dbReference type="GO" id="GO:0005737">
    <property type="term" value="C:cytoplasm"/>
    <property type="evidence" value="ECO:0007669"/>
    <property type="project" value="TreeGrafter"/>
</dbReference>
<dbReference type="Proteomes" id="UP000594260">
    <property type="component" value="Unplaced"/>
</dbReference>
<keyword evidence="2" id="KW-0808">Transferase</keyword>
<feature type="region of interest" description="Disordered" evidence="8">
    <location>
        <begin position="123"/>
        <end position="144"/>
    </location>
</feature>
<accession>A0A7M7MC55</accession>
<dbReference type="GO" id="GO:0042981">
    <property type="term" value="P:regulation of apoptotic process"/>
    <property type="evidence" value="ECO:0007669"/>
    <property type="project" value="UniProtKB-ARBA"/>
</dbReference>
<name>A0A7M7MC55_VARDE</name>
<dbReference type="GO" id="GO:0012505">
    <property type="term" value="C:endomembrane system"/>
    <property type="evidence" value="ECO:0007669"/>
    <property type="project" value="UniProtKB-SubCell"/>
</dbReference>
<keyword evidence="5" id="KW-0067">ATP-binding</keyword>
<dbReference type="RefSeq" id="XP_022665447.1">
    <property type="nucleotide sequence ID" value="XM_022809712.1"/>
</dbReference>
<keyword evidence="6" id="KW-0472">Membrane</keyword>
<dbReference type="EC" id="2.7.1.91" evidence="7"/>
<dbReference type="SMART" id="SM00046">
    <property type="entry name" value="DAGKc"/>
    <property type="match status" value="1"/>
</dbReference>
<keyword evidence="11" id="KW-1185">Reference proteome</keyword>
<feature type="region of interest" description="Disordered" evidence="8">
    <location>
        <begin position="619"/>
        <end position="684"/>
    </location>
</feature>
<dbReference type="Pfam" id="PF00781">
    <property type="entry name" value="DAGK_cat"/>
    <property type="match status" value="1"/>
</dbReference>
<dbReference type="EnsemblMetazoa" id="XM_022809712">
    <property type="protein sequence ID" value="XP_022665447"/>
    <property type="gene ID" value="LOC111252230"/>
</dbReference>
<proteinExistence type="predicted"/>
<dbReference type="PANTHER" id="PTHR12358:SF112">
    <property type="entry name" value="LD11247P-RELATED"/>
    <property type="match status" value="1"/>
</dbReference>
<evidence type="ECO:0000256" key="7">
    <source>
        <dbReference type="ARBA" id="ARBA00044037"/>
    </source>
</evidence>
<evidence type="ECO:0000313" key="10">
    <source>
        <dbReference type="EnsemblMetazoa" id="XP_022665447"/>
    </source>
</evidence>
<dbReference type="InterPro" id="IPR045540">
    <property type="entry name" value="YegS/DAGK_C"/>
</dbReference>
<dbReference type="InterPro" id="IPR001206">
    <property type="entry name" value="Diacylglycerol_kinase_cat_dom"/>
</dbReference>
<comment type="subcellular location">
    <subcellularLocation>
        <location evidence="1">Endomembrane system</location>
    </subcellularLocation>
</comment>
<dbReference type="OrthoDB" id="3853857at2759"/>
<dbReference type="GO" id="GO:0005524">
    <property type="term" value="F:ATP binding"/>
    <property type="evidence" value="ECO:0007669"/>
    <property type="project" value="UniProtKB-KW"/>
</dbReference>
<dbReference type="GO" id="GO:0008481">
    <property type="term" value="F:sphingosine kinase activity"/>
    <property type="evidence" value="ECO:0007669"/>
    <property type="project" value="UniProtKB-EC"/>
</dbReference>
<reference evidence="10" key="1">
    <citation type="submission" date="2021-01" db="UniProtKB">
        <authorList>
            <consortium name="EnsemblMetazoa"/>
        </authorList>
    </citation>
    <scope>IDENTIFICATION</scope>
</reference>
<evidence type="ECO:0000256" key="6">
    <source>
        <dbReference type="ARBA" id="ARBA00023136"/>
    </source>
</evidence>
<dbReference type="InParanoid" id="A0A7M7MC55"/>
<evidence type="ECO:0000256" key="5">
    <source>
        <dbReference type="ARBA" id="ARBA00022840"/>
    </source>
</evidence>
<dbReference type="PANTHER" id="PTHR12358">
    <property type="entry name" value="SPHINGOSINE KINASE"/>
    <property type="match status" value="1"/>
</dbReference>
<protein>
    <recommendedName>
        <fullName evidence="7">sphingosine kinase</fullName>
        <ecNumber evidence="7">2.7.1.91</ecNumber>
    </recommendedName>
</protein>
<dbReference type="PROSITE" id="PS50146">
    <property type="entry name" value="DAGK"/>
    <property type="match status" value="1"/>
</dbReference>
<evidence type="ECO:0000256" key="3">
    <source>
        <dbReference type="ARBA" id="ARBA00022741"/>
    </source>
</evidence>
<evidence type="ECO:0000256" key="1">
    <source>
        <dbReference type="ARBA" id="ARBA00004308"/>
    </source>
</evidence>
<evidence type="ECO:0000256" key="2">
    <source>
        <dbReference type="ARBA" id="ARBA00022679"/>
    </source>
</evidence>
<dbReference type="Gene3D" id="2.60.200.40">
    <property type="match status" value="1"/>
</dbReference>
<feature type="domain" description="DAGKc" evidence="9">
    <location>
        <begin position="288"/>
        <end position="433"/>
    </location>
</feature>
<dbReference type="GO" id="GO:0046512">
    <property type="term" value="P:sphingosine biosynthetic process"/>
    <property type="evidence" value="ECO:0007669"/>
    <property type="project" value="TreeGrafter"/>
</dbReference>
<evidence type="ECO:0000259" key="9">
    <source>
        <dbReference type="PROSITE" id="PS50146"/>
    </source>
</evidence>
<keyword evidence="3" id="KW-0547">Nucleotide-binding</keyword>
<dbReference type="Pfam" id="PF19279">
    <property type="entry name" value="YegS_C"/>
    <property type="match status" value="1"/>
</dbReference>
<evidence type="ECO:0000256" key="4">
    <source>
        <dbReference type="ARBA" id="ARBA00022777"/>
    </source>
</evidence>
<keyword evidence="4" id="KW-0418">Kinase</keyword>
<dbReference type="GO" id="GO:0016020">
    <property type="term" value="C:membrane"/>
    <property type="evidence" value="ECO:0007669"/>
    <property type="project" value="TreeGrafter"/>
</dbReference>
<dbReference type="Gene3D" id="3.40.50.10330">
    <property type="entry name" value="Probable inorganic polyphosphate/atp-NAD kinase, domain 1"/>
    <property type="match status" value="1"/>
</dbReference>
<dbReference type="InterPro" id="IPR050187">
    <property type="entry name" value="Lipid_Phosphate_FormReg"/>
</dbReference>
<dbReference type="SUPFAM" id="SSF111331">
    <property type="entry name" value="NAD kinase/diacylglycerol kinase-like"/>
    <property type="match status" value="1"/>
</dbReference>
<organism evidence="10 11">
    <name type="scientific">Varroa destructor</name>
    <name type="common">Honeybee mite</name>
    <dbReference type="NCBI Taxonomy" id="109461"/>
    <lineage>
        <taxon>Eukaryota</taxon>
        <taxon>Metazoa</taxon>
        <taxon>Ecdysozoa</taxon>
        <taxon>Arthropoda</taxon>
        <taxon>Chelicerata</taxon>
        <taxon>Arachnida</taxon>
        <taxon>Acari</taxon>
        <taxon>Parasitiformes</taxon>
        <taxon>Mesostigmata</taxon>
        <taxon>Gamasina</taxon>
        <taxon>Dermanyssoidea</taxon>
        <taxon>Varroidae</taxon>
        <taxon>Varroa</taxon>
    </lineage>
</organism>